<dbReference type="EMBL" id="JAJNBZ010000008">
    <property type="protein sequence ID" value="MCE5170093.1"/>
    <property type="molecule type" value="Genomic_DNA"/>
</dbReference>
<accession>A0ABS8YI14</accession>
<reference evidence="1 2" key="1">
    <citation type="submission" date="2021-11" db="EMBL/GenBank/DDBJ databases">
        <title>Draft genome sequence of Paenibacillus profundus YoMME, a new Gram-positive bacteria with exoelectrogenic properties.</title>
        <authorList>
            <person name="Hubenova Y."/>
            <person name="Hubenova E."/>
            <person name="Manasiev Y."/>
            <person name="Peykov S."/>
            <person name="Mitov M."/>
        </authorList>
    </citation>
    <scope>NUCLEOTIDE SEQUENCE [LARGE SCALE GENOMIC DNA]</scope>
    <source>
        <strain evidence="1 2">YoMME</strain>
    </source>
</reference>
<evidence type="ECO:0000313" key="2">
    <source>
        <dbReference type="Proteomes" id="UP001199916"/>
    </source>
</evidence>
<sequence length="53" mass="6031">MRNCWNGADSCEWNRIPLHDDGKRYRGSRPGDVLQDAQTLAEPQAIYALLIQS</sequence>
<keyword evidence="2" id="KW-1185">Reference proteome</keyword>
<dbReference type="RefSeq" id="WP_233696926.1">
    <property type="nucleotide sequence ID" value="NZ_JAJNBZ010000008.1"/>
</dbReference>
<organism evidence="1 2">
    <name type="scientific">Paenibacillus profundus</name>
    <dbReference type="NCBI Taxonomy" id="1173085"/>
    <lineage>
        <taxon>Bacteria</taxon>
        <taxon>Bacillati</taxon>
        <taxon>Bacillota</taxon>
        <taxon>Bacilli</taxon>
        <taxon>Bacillales</taxon>
        <taxon>Paenibacillaceae</taxon>
        <taxon>Paenibacillus</taxon>
    </lineage>
</organism>
<evidence type="ECO:0000313" key="1">
    <source>
        <dbReference type="EMBL" id="MCE5170093.1"/>
    </source>
</evidence>
<name>A0ABS8YI14_9BACL</name>
<proteinExistence type="predicted"/>
<protein>
    <submittedName>
        <fullName evidence="1">Uncharacterized protein</fullName>
    </submittedName>
</protein>
<dbReference type="Proteomes" id="UP001199916">
    <property type="component" value="Unassembled WGS sequence"/>
</dbReference>
<comment type="caution">
    <text evidence="1">The sequence shown here is derived from an EMBL/GenBank/DDBJ whole genome shotgun (WGS) entry which is preliminary data.</text>
</comment>
<gene>
    <name evidence="1" type="ORF">LQV63_12310</name>
</gene>